<dbReference type="EC" id="2.6.1.19" evidence="8"/>
<dbReference type="SUPFAM" id="SSF53383">
    <property type="entry name" value="PLP-dependent transferases"/>
    <property type="match status" value="1"/>
</dbReference>
<dbReference type="OrthoDB" id="9801834at2"/>
<dbReference type="CDD" id="cd00610">
    <property type="entry name" value="OAT_like"/>
    <property type="match status" value="1"/>
</dbReference>
<dbReference type="InterPro" id="IPR049704">
    <property type="entry name" value="Aminotrans_3_PPA_site"/>
</dbReference>
<dbReference type="FunFam" id="3.40.640.10:FF:000013">
    <property type="entry name" value="4-aminobutyrate aminotransferase"/>
    <property type="match status" value="1"/>
</dbReference>
<comment type="caution">
    <text evidence="8">The sequence shown here is derived from an EMBL/GenBank/DDBJ whole genome shotgun (WGS) entry which is preliminary data.</text>
</comment>
<dbReference type="EMBL" id="LDQA01000013">
    <property type="protein sequence ID" value="KTR07083.1"/>
    <property type="molecule type" value="Genomic_DNA"/>
</dbReference>
<dbReference type="GO" id="GO:0009448">
    <property type="term" value="P:gamma-aminobutyric acid metabolic process"/>
    <property type="evidence" value="ECO:0007669"/>
    <property type="project" value="InterPro"/>
</dbReference>
<dbReference type="Proteomes" id="UP000078272">
    <property type="component" value="Unassembled WGS sequence"/>
</dbReference>
<dbReference type="GO" id="GO:0042802">
    <property type="term" value="F:identical protein binding"/>
    <property type="evidence" value="ECO:0007669"/>
    <property type="project" value="TreeGrafter"/>
</dbReference>
<dbReference type="Gene3D" id="3.90.1150.10">
    <property type="entry name" value="Aspartate Aminotransferase, domain 1"/>
    <property type="match status" value="1"/>
</dbReference>
<keyword evidence="10" id="KW-1185">Reference proteome</keyword>
<dbReference type="PROSITE" id="PS00600">
    <property type="entry name" value="AA_TRANSFER_CLASS_3"/>
    <property type="match status" value="1"/>
</dbReference>
<evidence type="ECO:0000256" key="3">
    <source>
        <dbReference type="ARBA" id="ARBA00022576"/>
    </source>
</evidence>
<protein>
    <submittedName>
        <fullName evidence="8">4-aminobutyrate aminotransferase</fullName>
        <ecNumber evidence="8">2.6.1.19</ecNumber>
    </submittedName>
</protein>
<evidence type="ECO:0000313" key="7">
    <source>
        <dbReference type="EMBL" id="KTQ94183.1"/>
    </source>
</evidence>
<proteinExistence type="inferred from homology"/>
<dbReference type="GO" id="GO:0034386">
    <property type="term" value="F:4-aminobutyrate:2-oxoglutarate transaminase activity"/>
    <property type="evidence" value="ECO:0007669"/>
    <property type="project" value="UniProtKB-EC"/>
</dbReference>
<evidence type="ECO:0000313" key="10">
    <source>
        <dbReference type="Proteomes" id="UP000078529"/>
    </source>
</evidence>
<comment type="similarity">
    <text evidence="2 6">Belongs to the class-III pyridoxal-phosphate-dependent aminotransferase family.</text>
</comment>
<dbReference type="InterPro" id="IPR050103">
    <property type="entry name" value="Class-III_PLP-dep_AT"/>
</dbReference>
<dbReference type="PATRIC" id="fig|401562.3.peg.2474"/>
<evidence type="ECO:0000256" key="4">
    <source>
        <dbReference type="ARBA" id="ARBA00022679"/>
    </source>
</evidence>
<evidence type="ECO:0000256" key="6">
    <source>
        <dbReference type="RuleBase" id="RU003560"/>
    </source>
</evidence>
<dbReference type="PANTHER" id="PTHR11986">
    <property type="entry name" value="AMINOTRANSFERASE CLASS III"/>
    <property type="match status" value="1"/>
</dbReference>
<dbReference type="InterPro" id="IPR004632">
    <property type="entry name" value="4NH2But_aminotransferase_bac"/>
</dbReference>
<dbReference type="InterPro" id="IPR015421">
    <property type="entry name" value="PyrdxlP-dep_Trfase_major"/>
</dbReference>
<sequence length="437" mass="46139">MGQAQALRARQQNAVAAGVATKAIFVEKAANAELWDVEGRRFIDFAAGIAVNNTGHRHPHVMQAVARQAEQFTHTCFHVAPYESYIQLAERLNTIVDTGEVNRTMLVTTGAEAVENAIKIARAHTKRSAVIAFTGAFHGRTMMGMALTGKVAPYKKGFGPFPAEVFHVPFPAAFSGVDVEASLRALDHLLASDVDPERVAAFIIEPVQGEGGFNAAPASLLQGLRDRADRYGIVLIADEIQAGMARTGTILAIEHSGVKPDLVTLAKGLAGGFPLSALVGKATIMNAAHPGGLGGTYAGNPISVAAANAVLDVILDEGLCARATWIGERVGSFLIDLAARQGMERLGDVRVNGAMIAFELVEDADGYQAAPQLTSQIVAEAEERGLIILSCGVRYNVIRLLPPLTIEESVLEEALRILEVSIEAAFAKVPAAPPATA</sequence>
<name>A0A175RUH5_9HYPH</name>
<accession>A0A175RUH5</accession>
<dbReference type="NCBIfam" id="TIGR00700">
    <property type="entry name" value="GABAtrnsam"/>
    <property type="match status" value="1"/>
</dbReference>
<evidence type="ECO:0000256" key="5">
    <source>
        <dbReference type="ARBA" id="ARBA00022898"/>
    </source>
</evidence>
<dbReference type="AlphaFoldDB" id="A0A175RUH5"/>
<dbReference type="RefSeq" id="WP_058599264.1">
    <property type="nucleotide sequence ID" value="NZ_LDPZ01000028.1"/>
</dbReference>
<evidence type="ECO:0000313" key="8">
    <source>
        <dbReference type="EMBL" id="KTR07083.1"/>
    </source>
</evidence>
<dbReference type="GO" id="GO:0030170">
    <property type="term" value="F:pyridoxal phosphate binding"/>
    <property type="evidence" value="ECO:0007669"/>
    <property type="project" value="InterPro"/>
</dbReference>
<gene>
    <name evidence="7" type="ORF">NS226_14210</name>
    <name evidence="8" type="ORF">NS365_05130</name>
</gene>
<dbReference type="InterPro" id="IPR015424">
    <property type="entry name" value="PyrdxlP-dep_Trfase"/>
</dbReference>
<comment type="cofactor">
    <cofactor evidence="1">
        <name>pyridoxal 5'-phosphate</name>
        <dbReference type="ChEBI" id="CHEBI:597326"/>
    </cofactor>
</comment>
<dbReference type="STRING" id="401562.NS365_05130"/>
<evidence type="ECO:0000256" key="2">
    <source>
        <dbReference type="ARBA" id="ARBA00008954"/>
    </source>
</evidence>
<dbReference type="EMBL" id="LDPZ01000028">
    <property type="protein sequence ID" value="KTQ94183.1"/>
    <property type="molecule type" value="Genomic_DNA"/>
</dbReference>
<evidence type="ECO:0000313" key="9">
    <source>
        <dbReference type="Proteomes" id="UP000078272"/>
    </source>
</evidence>
<dbReference type="Proteomes" id="UP000078529">
    <property type="component" value="Unassembled WGS sequence"/>
</dbReference>
<dbReference type="Gene3D" id="3.40.640.10">
    <property type="entry name" value="Type I PLP-dependent aspartate aminotransferase-like (Major domain)"/>
    <property type="match status" value="1"/>
</dbReference>
<dbReference type="PIRSF" id="PIRSF000521">
    <property type="entry name" value="Transaminase_4ab_Lys_Orn"/>
    <property type="match status" value="1"/>
</dbReference>
<organism evidence="8 10">
    <name type="scientific">Aureimonas ureilytica</name>
    <dbReference type="NCBI Taxonomy" id="401562"/>
    <lineage>
        <taxon>Bacteria</taxon>
        <taxon>Pseudomonadati</taxon>
        <taxon>Pseudomonadota</taxon>
        <taxon>Alphaproteobacteria</taxon>
        <taxon>Hyphomicrobiales</taxon>
        <taxon>Aurantimonadaceae</taxon>
        <taxon>Aureimonas</taxon>
    </lineage>
</organism>
<reference evidence="9 10" key="1">
    <citation type="journal article" date="2016" name="Front. Microbiol.">
        <title>Genomic Resource of Rice Seed Associated Bacteria.</title>
        <authorList>
            <person name="Midha S."/>
            <person name="Bansal K."/>
            <person name="Sharma S."/>
            <person name="Kumar N."/>
            <person name="Patil P.P."/>
            <person name="Chaudhry V."/>
            <person name="Patil P.B."/>
        </authorList>
    </citation>
    <scope>NUCLEOTIDE SEQUENCE [LARGE SCALE GENOMIC DNA]</scope>
    <source>
        <strain evidence="7 9">NS226</strain>
        <strain evidence="8 10">NS365</strain>
    </source>
</reference>
<evidence type="ECO:0000256" key="1">
    <source>
        <dbReference type="ARBA" id="ARBA00001933"/>
    </source>
</evidence>
<keyword evidence="4 8" id="KW-0808">Transferase</keyword>
<dbReference type="Pfam" id="PF00202">
    <property type="entry name" value="Aminotran_3"/>
    <property type="match status" value="1"/>
</dbReference>
<dbReference type="PANTHER" id="PTHR11986:SF58">
    <property type="entry name" value="LEUCINE_METHIONINE RACEMASE"/>
    <property type="match status" value="1"/>
</dbReference>
<keyword evidence="3 8" id="KW-0032">Aminotransferase</keyword>
<dbReference type="InterPro" id="IPR005814">
    <property type="entry name" value="Aminotrans_3"/>
</dbReference>
<dbReference type="InterPro" id="IPR015422">
    <property type="entry name" value="PyrdxlP-dep_Trfase_small"/>
</dbReference>
<keyword evidence="5 6" id="KW-0663">Pyridoxal phosphate</keyword>